<dbReference type="Gene3D" id="1.10.10.60">
    <property type="entry name" value="Homeodomain-like"/>
    <property type="match status" value="1"/>
</dbReference>
<accession>A0A239SHH7</accession>
<dbReference type="Pfam" id="PF00440">
    <property type="entry name" value="TetR_N"/>
    <property type="match status" value="1"/>
</dbReference>
<sequence>MARKLAFDYEQALDRATTLFWQRGYAATGLRDLLKVMEIGEGSFYNTLKSKKHLYLLCLQRYQDQVVSARMHALVTAPDAASGIRAFFAAVLDCLDDPQTPRLCMLAAMEVDEVLAEPELRERAEQGLHQLRSALVKRLKEDRKSGRLPATLDVETVAQILVTFLQGLWRMALVKYDKPAYVRQIDGLLTGLGL</sequence>
<evidence type="ECO:0000256" key="1">
    <source>
        <dbReference type="ARBA" id="ARBA00023015"/>
    </source>
</evidence>
<dbReference type="STRING" id="93222.NA29_15195"/>
<keyword evidence="2 4" id="KW-0238">DNA-binding</keyword>
<dbReference type="Gene3D" id="1.10.357.10">
    <property type="entry name" value="Tetracycline Repressor, domain 2"/>
    <property type="match status" value="1"/>
</dbReference>
<dbReference type="EMBL" id="LT906435">
    <property type="protein sequence ID" value="SNU84870.1"/>
    <property type="molecule type" value="Genomic_DNA"/>
</dbReference>
<dbReference type="Proteomes" id="UP000215126">
    <property type="component" value="Chromosome 1"/>
</dbReference>
<organism evidence="6 7">
    <name type="scientific">Pandoraea sputorum</name>
    <dbReference type="NCBI Taxonomy" id="93222"/>
    <lineage>
        <taxon>Bacteria</taxon>
        <taxon>Pseudomonadati</taxon>
        <taxon>Pseudomonadota</taxon>
        <taxon>Betaproteobacteria</taxon>
        <taxon>Burkholderiales</taxon>
        <taxon>Burkholderiaceae</taxon>
        <taxon>Pandoraea</taxon>
    </lineage>
</organism>
<dbReference type="GO" id="GO:0003677">
    <property type="term" value="F:DNA binding"/>
    <property type="evidence" value="ECO:0007669"/>
    <property type="project" value="UniProtKB-UniRule"/>
</dbReference>
<feature type="DNA-binding region" description="H-T-H motif" evidence="4">
    <location>
        <begin position="29"/>
        <end position="48"/>
    </location>
</feature>
<evidence type="ECO:0000313" key="6">
    <source>
        <dbReference type="EMBL" id="SNU84870.1"/>
    </source>
</evidence>
<proteinExistence type="predicted"/>
<dbReference type="PANTHER" id="PTHR47506">
    <property type="entry name" value="TRANSCRIPTIONAL REGULATORY PROTEIN"/>
    <property type="match status" value="1"/>
</dbReference>
<dbReference type="InterPro" id="IPR036271">
    <property type="entry name" value="Tet_transcr_reg_TetR-rel_C_sf"/>
</dbReference>
<evidence type="ECO:0000256" key="2">
    <source>
        <dbReference type="ARBA" id="ARBA00023125"/>
    </source>
</evidence>
<evidence type="ECO:0000259" key="5">
    <source>
        <dbReference type="PROSITE" id="PS50977"/>
    </source>
</evidence>
<dbReference type="SUPFAM" id="SSF46689">
    <property type="entry name" value="Homeodomain-like"/>
    <property type="match status" value="1"/>
</dbReference>
<dbReference type="SUPFAM" id="SSF48498">
    <property type="entry name" value="Tetracyclin repressor-like, C-terminal domain"/>
    <property type="match status" value="1"/>
</dbReference>
<keyword evidence="7" id="KW-1185">Reference proteome</keyword>
<protein>
    <submittedName>
        <fullName evidence="6">Bacterial regulatory proteins, tetR family</fullName>
    </submittedName>
</protein>
<evidence type="ECO:0000313" key="7">
    <source>
        <dbReference type="Proteomes" id="UP000215126"/>
    </source>
</evidence>
<dbReference type="OrthoDB" id="270177at2"/>
<dbReference type="PROSITE" id="PS50977">
    <property type="entry name" value="HTH_TETR_2"/>
    <property type="match status" value="1"/>
</dbReference>
<dbReference type="AlphaFoldDB" id="A0A239SHH7"/>
<dbReference type="KEGG" id="pspu:NA29_15195"/>
<keyword evidence="1" id="KW-0805">Transcription regulation</keyword>
<dbReference type="RefSeq" id="WP_039403093.1">
    <property type="nucleotide sequence ID" value="NZ_CABPRX010000002.1"/>
</dbReference>
<dbReference type="InterPro" id="IPR009057">
    <property type="entry name" value="Homeodomain-like_sf"/>
</dbReference>
<reference evidence="6 7" key="1">
    <citation type="submission" date="2017-06" db="EMBL/GenBank/DDBJ databases">
        <authorList>
            <consortium name="Pathogen Informatics"/>
        </authorList>
    </citation>
    <scope>NUCLEOTIDE SEQUENCE [LARGE SCALE GENOMIC DNA]</scope>
    <source>
        <strain evidence="6 7">NCTC13161</strain>
    </source>
</reference>
<name>A0A239SHH7_9BURK</name>
<keyword evidence="3" id="KW-0804">Transcription</keyword>
<evidence type="ECO:0000256" key="4">
    <source>
        <dbReference type="PROSITE-ProRule" id="PRU00335"/>
    </source>
</evidence>
<gene>
    <name evidence="6" type="ORF">SAMEA4530655_02195</name>
</gene>
<dbReference type="Pfam" id="PF16925">
    <property type="entry name" value="TetR_C_13"/>
    <property type="match status" value="1"/>
</dbReference>
<dbReference type="InterPro" id="IPR001647">
    <property type="entry name" value="HTH_TetR"/>
</dbReference>
<dbReference type="PANTHER" id="PTHR47506:SF1">
    <property type="entry name" value="HTH-TYPE TRANSCRIPTIONAL REGULATOR YJDC"/>
    <property type="match status" value="1"/>
</dbReference>
<dbReference type="InterPro" id="IPR011075">
    <property type="entry name" value="TetR_C"/>
</dbReference>
<dbReference type="GeneID" id="88094841"/>
<feature type="domain" description="HTH tetR-type" evidence="5">
    <location>
        <begin position="6"/>
        <end position="66"/>
    </location>
</feature>
<evidence type="ECO:0000256" key="3">
    <source>
        <dbReference type="ARBA" id="ARBA00023163"/>
    </source>
</evidence>